<keyword evidence="6" id="KW-0472">Membrane</keyword>
<dbReference type="GO" id="GO:0019350">
    <property type="term" value="P:teichoic acid biosynthetic process"/>
    <property type="evidence" value="ECO:0007669"/>
    <property type="project" value="UniProtKB-KW"/>
</dbReference>
<dbReference type="KEGG" id="tkr:C7K43_04375"/>
<dbReference type="InterPro" id="IPR051612">
    <property type="entry name" value="Teichoic_Acid_Biosynth"/>
</dbReference>
<proteinExistence type="inferred from homology"/>
<gene>
    <name evidence="8" type="primary">tagB_2</name>
    <name evidence="7" type="ORF">TK11N_03540</name>
    <name evidence="8" type="ORF">TK2N_03980</name>
</gene>
<evidence type="ECO:0000313" key="8">
    <source>
        <dbReference type="EMBL" id="GEQ53554.1"/>
    </source>
</evidence>
<dbReference type="Pfam" id="PF04464">
    <property type="entry name" value="Glyphos_transf"/>
    <property type="match status" value="1"/>
</dbReference>
<dbReference type="GeneID" id="69985174"/>
<dbReference type="GO" id="GO:0005886">
    <property type="term" value="C:plasma membrane"/>
    <property type="evidence" value="ECO:0007669"/>
    <property type="project" value="UniProtKB-SubCell"/>
</dbReference>
<evidence type="ECO:0000256" key="2">
    <source>
        <dbReference type="ARBA" id="ARBA00010488"/>
    </source>
</evidence>
<keyword evidence="4" id="KW-0808">Transferase</keyword>
<keyword evidence="3" id="KW-1003">Cell membrane</keyword>
<dbReference type="EMBL" id="BKBQ01000004">
    <property type="protein sequence ID" value="GEQ53554.1"/>
    <property type="molecule type" value="Genomic_DNA"/>
</dbReference>
<dbReference type="Proteomes" id="UP000886597">
    <property type="component" value="Unassembled WGS sequence"/>
</dbReference>
<evidence type="ECO:0000256" key="1">
    <source>
        <dbReference type="ARBA" id="ARBA00004202"/>
    </source>
</evidence>
<evidence type="ECO:0000256" key="6">
    <source>
        <dbReference type="ARBA" id="ARBA00023136"/>
    </source>
</evidence>
<evidence type="ECO:0000313" key="7">
    <source>
        <dbReference type="EMBL" id="GEQ48502.1"/>
    </source>
</evidence>
<dbReference type="InterPro" id="IPR043148">
    <property type="entry name" value="TagF_C"/>
</dbReference>
<comment type="similarity">
    <text evidence="2">Belongs to the CDP-glycerol glycerophosphotransferase family.</text>
</comment>
<organism evidence="8 9">
    <name type="scientific">Tetragenococcus koreensis</name>
    <dbReference type="NCBI Taxonomy" id="290335"/>
    <lineage>
        <taxon>Bacteria</taxon>
        <taxon>Bacillati</taxon>
        <taxon>Bacillota</taxon>
        <taxon>Bacilli</taxon>
        <taxon>Lactobacillales</taxon>
        <taxon>Enterococcaceae</taxon>
        <taxon>Tetragenococcus</taxon>
    </lineage>
</organism>
<dbReference type="Gene3D" id="3.40.50.11820">
    <property type="match status" value="1"/>
</dbReference>
<evidence type="ECO:0000256" key="3">
    <source>
        <dbReference type="ARBA" id="ARBA00022475"/>
    </source>
</evidence>
<comment type="caution">
    <text evidence="8">The sequence shown here is derived from an EMBL/GenBank/DDBJ whole genome shotgun (WGS) entry which is preliminary data.</text>
</comment>
<protein>
    <submittedName>
        <fullName evidence="8">CDP-glycerol glycerophosphotransferase</fullName>
    </submittedName>
</protein>
<evidence type="ECO:0000256" key="5">
    <source>
        <dbReference type="ARBA" id="ARBA00022944"/>
    </source>
</evidence>
<dbReference type="RefSeq" id="WP_124005747.1">
    <property type="nucleotide sequence ID" value="NZ_BJYN01000003.1"/>
</dbReference>
<evidence type="ECO:0000313" key="10">
    <source>
        <dbReference type="Proteomes" id="UP000886607"/>
    </source>
</evidence>
<reference evidence="8" key="2">
    <citation type="journal article" date="2020" name="Int. Dairy J.">
        <title>Lactic acid bacterial diversity in Brie cheese focusing on salt concentration and pH of isolation medium and characterisation of halophilic and alkaliphilic lactic acid bacterial isolates.</title>
        <authorList>
            <person name="Unno R."/>
            <person name="Matsutani M."/>
            <person name="Suzuki T."/>
            <person name="Kodama K."/>
            <person name="Matsushita H."/>
            <person name="Yamasato K."/>
            <person name="Koizumi Y."/>
            <person name="Ishikawa M."/>
        </authorList>
    </citation>
    <scope>NUCLEOTIDE SEQUENCE</scope>
    <source>
        <strain evidence="8">7C1</strain>
        <strain evidence="7">8C4</strain>
    </source>
</reference>
<dbReference type="Proteomes" id="UP000886607">
    <property type="component" value="Unassembled WGS sequence"/>
</dbReference>
<evidence type="ECO:0000313" key="9">
    <source>
        <dbReference type="Proteomes" id="UP000886597"/>
    </source>
</evidence>
<comment type="subcellular location">
    <subcellularLocation>
        <location evidence="1">Cell membrane</location>
        <topology evidence="1">Peripheral membrane protein</topology>
    </subcellularLocation>
</comment>
<dbReference type="InterPro" id="IPR007554">
    <property type="entry name" value="Glycerophosphate_synth"/>
</dbReference>
<sequence length="384" mass="44783">MSNPLVLASKELYLWLVQLASKSIIKKNNKIIFLLSFPSTSKLALQMLYENFPGQLVICYTKNSKNLASYYEQKGCLIYCIDDFPVLLKRIVPVVTSSQLVFCDNYFAFLAGIKFNSSAKVVQLWHANGAIKSFGLAAEYTKRVSEKDRKRYSEVYEKITHYVVSSRKMAQTFAENYQQTFDELPFGYLPTDLFFDQEWLKKAKELFKSNFSSNKKIALYAPTYREHSSEIPLNFSRLKHLLDDEWLIMIKPHPHDEELYRKIKNEDGIIFDFEEMDLVQMLPSVDCLITDYSSVPFEYSLANPSGKVVFFCYDYNEYNKEVGIEEGFERWAPGPIVSTEEELVSAIKKPLKQNFDPFNQLWNEYAQGNAREQLLKWVKKTYDN</sequence>
<dbReference type="PANTHER" id="PTHR37316">
    <property type="entry name" value="TEICHOIC ACID GLYCEROL-PHOSPHATE PRIMASE"/>
    <property type="match status" value="1"/>
</dbReference>
<accession>A0AAN4RJD3</accession>
<dbReference type="InterPro" id="IPR043149">
    <property type="entry name" value="TagF_N"/>
</dbReference>
<dbReference type="Gene3D" id="3.40.50.12580">
    <property type="match status" value="1"/>
</dbReference>
<keyword evidence="10" id="KW-1185">Reference proteome</keyword>
<name>A0AAN4RJD3_9ENTE</name>
<dbReference type="PANTHER" id="PTHR37316:SF1">
    <property type="entry name" value="TEICHOIC ACID GLYCEROL-PHOSPHATE PRIMASE"/>
    <property type="match status" value="1"/>
</dbReference>
<dbReference type="EMBL" id="BKBO01000004">
    <property type="protein sequence ID" value="GEQ48502.1"/>
    <property type="molecule type" value="Genomic_DNA"/>
</dbReference>
<reference evidence="8" key="1">
    <citation type="submission" date="2019-08" db="EMBL/GenBank/DDBJ databases">
        <authorList>
            <person name="Ishikawa M."/>
            <person name="Suzuki T."/>
            <person name="Matsutani M."/>
        </authorList>
    </citation>
    <scope>NUCLEOTIDE SEQUENCE</scope>
    <source>
        <strain evidence="8">7C1</strain>
        <strain evidence="7">8C4</strain>
    </source>
</reference>
<dbReference type="AlphaFoldDB" id="A0AAN4RJD3"/>
<evidence type="ECO:0000256" key="4">
    <source>
        <dbReference type="ARBA" id="ARBA00022679"/>
    </source>
</evidence>
<dbReference type="GO" id="GO:0047355">
    <property type="term" value="F:CDP-glycerol glycerophosphotransferase activity"/>
    <property type="evidence" value="ECO:0007669"/>
    <property type="project" value="InterPro"/>
</dbReference>
<dbReference type="SUPFAM" id="SSF53756">
    <property type="entry name" value="UDP-Glycosyltransferase/glycogen phosphorylase"/>
    <property type="match status" value="1"/>
</dbReference>
<keyword evidence="5" id="KW-0777">Teichoic acid biosynthesis</keyword>